<proteinExistence type="predicted"/>
<dbReference type="RefSeq" id="WP_239588418.1">
    <property type="nucleotide sequence ID" value="NZ_CP136137.1"/>
</dbReference>
<gene>
    <name evidence="1" type="ORF">RVF87_10550</name>
</gene>
<accession>A0ABZ2U7W7</accession>
<evidence type="ECO:0000313" key="1">
    <source>
        <dbReference type="EMBL" id="WYY09471.1"/>
    </source>
</evidence>
<dbReference type="Proteomes" id="UP001479933">
    <property type="component" value="Chromosome"/>
</dbReference>
<reference evidence="1 2" key="1">
    <citation type="journal article" date="2023" name="Virus Evol.">
        <title>Computational host range prediction-The good, the bad, and the ugly.</title>
        <authorList>
            <person name="Howell A.A."/>
            <person name="Versoza C.J."/>
            <person name="Pfeifer S.P."/>
        </authorList>
    </citation>
    <scope>NUCLEOTIDE SEQUENCE [LARGE SCALE GENOMIC DNA]</scope>
    <source>
        <strain evidence="1 2">1610/1b</strain>
    </source>
</reference>
<dbReference type="EMBL" id="CP136137">
    <property type="protein sequence ID" value="WYY09471.1"/>
    <property type="molecule type" value="Genomic_DNA"/>
</dbReference>
<evidence type="ECO:0000313" key="2">
    <source>
        <dbReference type="Proteomes" id="UP001479933"/>
    </source>
</evidence>
<name>A0ABZ2U7W7_9ACTN</name>
<protein>
    <recommendedName>
        <fullName evidence="3">DUF559 domain-containing protein</fullName>
    </recommendedName>
</protein>
<keyword evidence="2" id="KW-1185">Reference proteome</keyword>
<evidence type="ECO:0008006" key="3">
    <source>
        <dbReference type="Google" id="ProtNLM"/>
    </source>
</evidence>
<sequence>MGTAGDTKPAFPGVYVSHTGALTQRQREWAAVLYAWPAALSHGSAIRVVSSAVRSERSAGPIHVVVDAHRRVTKQPGMVIHYSRHMDERVVMHTHPPRVRVEHAVLDVAATASSEFAVVACLSGAVQSRLTTPDRLLAAVRARRRMPRRAFVEGVLEDVRDGACSVLEHRYLHDVERAHGLPRSVRQSKTGVGRRGFRDVEYPEWGLIIELDGRAHHDDALARDADLERDLDAFAFADKASLRLGWGQTVDRACRTAGKVGKALNRRGWPGRVRKCSPECDLE</sequence>
<organism evidence="1 2">
    <name type="scientific">Gordonia hydrophobica</name>
    <dbReference type="NCBI Taxonomy" id="40516"/>
    <lineage>
        <taxon>Bacteria</taxon>
        <taxon>Bacillati</taxon>
        <taxon>Actinomycetota</taxon>
        <taxon>Actinomycetes</taxon>
        <taxon>Mycobacteriales</taxon>
        <taxon>Gordoniaceae</taxon>
        <taxon>Gordonia</taxon>
    </lineage>
</organism>